<keyword evidence="5" id="KW-0347">Helicase</keyword>
<dbReference type="InterPro" id="IPR004589">
    <property type="entry name" value="DNA_helicase_ATP-dep_RecQ"/>
</dbReference>
<dbReference type="InterPro" id="IPR021110">
    <property type="entry name" value="DNA_rep_checkpnt_protein"/>
</dbReference>
<dbReference type="PANTHER" id="PTHR13710">
    <property type="entry name" value="DNA HELICASE RECQ FAMILY MEMBER"/>
    <property type="match status" value="1"/>
</dbReference>
<dbReference type="NCBIfam" id="TIGR00614">
    <property type="entry name" value="recQ_fam"/>
    <property type="match status" value="1"/>
</dbReference>
<dbReference type="GO" id="GO:0005524">
    <property type="term" value="F:ATP binding"/>
    <property type="evidence" value="ECO:0007669"/>
    <property type="project" value="UniProtKB-KW"/>
</dbReference>
<dbReference type="PROSITE" id="PS51192">
    <property type="entry name" value="HELICASE_ATP_BIND_1"/>
    <property type="match status" value="1"/>
</dbReference>
<evidence type="ECO:0000259" key="11">
    <source>
        <dbReference type="PROSITE" id="PS51192"/>
    </source>
</evidence>
<dbReference type="AlphaFoldDB" id="A0A0G4IV69"/>
<dbReference type="EC" id="5.6.2.4" evidence="9"/>
<feature type="compositionally biased region" description="Basic and acidic residues" evidence="10">
    <location>
        <begin position="78"/>
        <end position="93"/>
    </location>
</feature>
<gene>
    <name evidence="13" type="ORF">PBRA_001076</name>
</gene>
<feature type="compositionally biased region" description="Basic and acidic residues" evidence="10">
    <location>
        <begin position="326"/>
        <end position="341"/>
    </location>
</feature>
<evidence type="ECO:0000313" key="13">
    <source>
        <dbReference type="EMBL" id="CEO99170.1"/>
    </source>
</evidence>
<dbReference type="OrthoDB" id="10261556at2759"/>
<accession>A0A0G4IV69</accession>
<dbReference type="Proteomes" id="UP000039324">
    <property type="component" value="Unassembled WGS sequence"/>
</dbReference>
<comment type="subcellular location">
    <subcellularLocation>
        <location evidence="1">Nucleus</location>
    </subcellularLocation>
</comment>
<dbReference type="STRING" id="37360.A0A0G4IV69"/>
<feature type="domain" description="Helicase ATP-binding" evidence="11">
    <location>
        <begin position="358"/>
        <end position="528"/>
    </location>
</feature>
<keyword evidence="3" id="KW-0547">Nucleotide-binding</keyword>
<dbReference type="PROSITE" id="PS51194">
    <property type="entry name" value="HELICASE_CTER"/>
    <property type="match status" value="1"/>
</dbReference>
<keyword evidence="7" id="KW-0539">Nucleus</keyword>
<dbReference type="GO" id="GO:0043138">
    <property type="term" value="F:3'-5' DNA helicase activity"/>
    <property type="evidence" value="ECO:0007669"/>
    <property type="project" value="UniProtKB-EC"/>
</dbReference>
<dbReference type="GO" id="GO:0005694">
    <property type="term" value="C:chromosome"/>
    <property type="evidence" value="ECO:0007669"/>
    <property type="project" value="TreeGrafter"/>
</dbReference>
<evidence type="ECO:0000256" key="5">
    <source>
        <dbReference type="ARBA" id="ARBA00022806"/>
    </source>
</evidence>
<evidence type="ECO:0000259" key="12">
    <source>
        <dbReference type="PROSITE" id="PS51194"/>
    </source>
</evidence>
<evidence type="ECO:0000256" key="6">
    <source>
        <dbReference type="ARBA" id="ARBA00022840"/>
    </source>
</evidence>
<evidence type="ECO:0000256" key="1">
    <source>
        <dbReference type="ARBA" id="ARBA00004123"/>
    </source>
</evidence>
<dbReference type="GO" id="GO:0000724">
    <property type="term" value="P:double-strand break repair via homologous recombination"/>
    <property type="evidence" value="ECO:0007669"/>
    <property type="project" value="TreeGrafter"/>
</dbReference>
<dbReference type="GO" id="GO:0016787">
    <property type="term" value="F:hydrolase activity"/>
    <property type="evidence" value="ECO:0007669"/>
    <property type="project" value="UniProtKB-KW"/>
</dbReference>
<keyword evidence="4" id="KW-0378">Hydrolase</keyword>
<keyword evidence="14" id="KW-1185">Reference proteome</keyword>
<evidence type="ECO:0000256" key="8">
    <source>
        <dbReference type="ARBA" id="ARBA00034617"/>
    </source>
</evidence>
<evidence type="ECO:0000256" key="3">
    <source>
        <dbReference type="ARBA" id="ARBA00022741"/>
    </source>
</evidence>
<evidence type="ECO:0000256" key="9">
    <source>
        <dbReference type="ARBA" id="ARBA00034808"/>
    </source>
</evidence>
<dbReference type="InterPro" id="IPR014001">
    <property type="entry name" value="Helicase_ATP-bd"/>
</dbReference>
<evidence type="ECO:0000256" key="10">
    <source>
        <dbReference type="SAM" id="MobiDB-lite"/>
    </source>
</evidence>
<evidence type="ECO:0000256" key="7">
    <source>
        <dbReference type="ARBA" id="ARBA00023242"/>
    </source>
</evidence>
<dbReference type="EMBL" id="CDSF01000090">
    <property type="protein sequence ID" value="CEO99170.1"/>
    <property type="molecule type" value="Genomic_DNA"/>
</dbReference>
<dbReference type="GO" id="GO:0005737">
    <property type="term" value="C:cytoplasm"/>
    <property type="evidence" value="ECO:0007669"/>
    <property type="project" value="TreeGrafter"/>
</dbReference>
<feature type="region of interest" description="Disordered" evidence="10">
    <location>
        <begin position="49"/>
        <end position="112"/>
    </location>
</feature>
<dbReference type="FunFam" id="1.10.10.1460:FF:000001">
    <property type="entry name" value="DNA replication regulator Sld2"/>
    <property type="match status" value="1"/>
</dbReference>
<name>A0A0G4IV69_PLABS</name>
<feature type="region of interest" description="Disordered" evidence="10">
    <location>
        <begin position="195"/>
        <end position="239"/>
    </location>
</feature>
<dbReference type="Pfam" id="PF00270">
    <property type="entry name" value="DEAD"/>
    <property type="match status" value="1"/>
</dbReference>
<dbReference type="PANTHER" id="PTHR13710:SF108">
    <property type="entry name" value="ATP-DEPENDENT DNA HELICASE Q4"/>
    <property type="match status" value="1"/>
</dbReference>
<dbReference type="Pfam" id="PF11719">
    <property type="entry name" value="Drc1-Sld2"/>
    <property type="match status" value="1"/>
</dbReference>
<dbReference type="Gene3D" id="3.40.50.300">
    <property type="entry name" value="P-loop containing nucleotide triphosphate hydrolases"/>
    <property type="match status" value="2"/>
</dbReference>
<dbReference type="Pfam" id="PF00271">
    <property type="entry name" value="Helicase_C"/>
    <property type="match status" value="1"/>
</dbReference>
<dbReference type="GO" id="GO:0006260">
    <property type="term" value="P:DNA replication"/>
    <property type="evidence" value="ECO:0007669"/>
    <property type="project" value="InterPro"/>
</dbReference>
<dbReference type="SMART" id="SM00490">
    <property type="entry name" value="HELICc"/>
    <property type="match status" value="1"/>
</dbReference>
<feature type="domain" description="Helicase C-terminal" evidence="12">
    <location>
        <begin position="559"/>
        <end position="705"/>
    </location>
</feature>
<dbReference type="SUPFAM" id="SSF52540">
    <property type="entry name" value="P-loop containing nucleoside triphosphate hydrolases"/>
    <property type="match status" value="1"/>
</dbReference>
<dbReference type="SMART" id="SM00487">
    <property type="entry name" value="DEXDc"/>
    <property type="match status" value="1"/>
</dbReference>
<evidence type="ECO:0000256" key="2">
    <source>
        <dbReference type="ARBA" id="ARBA00005446"/>
    </source>
</evidence>
<dbReference type="InterPro" id="IPR011545">
    <property type="entry name" value="DEAD/DEAH_box_helicase_dom"/>
</dbReference>
<dbReference type="CDD" id="cd22289">
    <property type="entry name" value="RecQL4_SLD2_NTD"/>
    <property type="match status" value="1"/>
</dbReference>
<evidence type="ECO:0000256" key="4">
    <source>
        <dbReference type="ARBA" id="ARBA00022801"/>
    </source>
</evidence>
<dbReference type="InterPro" id="IPR027417">
    <property type="entry name" value="P-loop_NTPase"/>
</dbReference>
<keyword evidence="6" id="KW-0067">ATP-binding</keyword>
<dbReference type="GO" id="GO:0003676">
    <property type="term" value="F:nucleic acid binding"/>
    <property type="evidence" value="ECO:0007669"/>
    <property type="project" value="InterPro"/>
</dbReference>
<comment type="catalytic activity">
    <reaction evidence="8">
        <text>Couples ATP hydrolysis with the unwinding of duplex DNA by translocating in the 3'-5' direction.</text>
        <dbReference type="EC" id="5.6.2.4"/>
    </reaction>
</comment>
<dbReference type="GO" id="GO:0009378">
    <property type="term" value="F:four-way junction helicase activity"/>
    <property type="evidence" value="ECO:0007669"/>
    <property type="project" value="TreeGrafter"/>
</dbReference>
<feature type="compositionally biased region" description="Basic residues" evidence="10">
    <location>
        <begin position="229"/>
        <end position="239"/>
    </location>
</feature>
<proteinExistence type="inferred from homology"/>
<feature type="region of interest" description="Disordered" evidence="10">
    <location>
        <begin position="993"/>
        <end position="1034"/>
    </location>
</feature>
<protein>
    <recommendedName>
        <fullName evidence="9">DNA 3'-5' helicase</fullName>
        <ecNumber evidence="9">5.6.2.4</ecNumber>
    </recommendedName>
</protein>
<organism evidence="13 14">
    <name type="scientific">Plasmodiophora brassicae</name>
    <name type="common">Clubroot disease agent</name>
    <dbReference type="NCBI Taxonomy" id="37360"/>
    <lineage>
        <taxon>Eukaryota</taxon>
        <taxon>Sar</taxon>
        <taxon>Rhizaria</taxon>
        <taxon>Endomyxa</taxon>
        <taxon>Phytomyxea</taxon>
        <taxon>Plasmodiophorida</taxon>
        <taxon>Plasmodiophoridae</taxon>
        <taxon>Plasmodiophora</taxon>
    </lineage>
</organism>
<comment type="similarity">
    <text evidence="2">Belongs to the helicase family. RecQ subfamily.</text>
</comment>
<dbReference type="Gene3D" id="1.10.10.1460">
    <property type="match status" value="1"/>
</dbReference>
<evidence type="ECO:0000313" key="14">
    <source>
        <dbReference type="Proteomes" id="UP000039324"/>
    </source>
</evidence>
<reference evidence="13 14" key="1">
    <citation type="submission" date="2015-02" db="EMBL/GenBank/DDBJ databases">
        <authorList>
            <person name="Chooi Y.-H."/>
        </authorList>
    </citation>
    <scope>NUCLEOTIDE SEQUENCE [LARGE SCALE GENOMIC DNA]</scope>
    <source>
        <strain evidence="13">E3</strain>
    </source>
</reference>
<feature type="region of interest" description="Disordered" evidence="10">
    <location>
        <begin position="316"/>
        <end position="349"/>
    </location>
</feature>
<sequence length="1034" mass="115980">MGSTVQDLKLRLKTWERDFAANEGRPPARADINACPEIAHCYREYESMKRAPGPRFSDDQLRRLRQGPSIVRQNSLQSERRDLPEGDKPEHKVVSSATVLPKSVEPRPNTSIISPLNTLMRSKHSGSIVMRNPSVHDAEPDRLLDNFGKENAHPKDNTRNNYVGVVPDHVLPSMSQASKAVEHVLPSMSQASKAVVPETSGISGKQGRSPERVVQAKAAPSTPRDPRPTRKKATVCQKKKSTAEPRLMLTNNFVKTDLKHPWKSKGTSSRKRSRTGGWMSAKAFKMEQLRKRKQAVNDSLYSDILDDNERRVAMSSIATAEVSPPDDGRKDDAPTVDDEPKPVNYEGGYDKESATGVLSKIFNFQSFRPVLPTGGGKSLIFQMPAFMLPGITIVVTPLLALMQDHLSRLPACLPGAIWSSEQSVAAIDALIRRLREGTVKVLFVSPERIHTAGFQRIMRVVPDGIAFVCVDEAHCVSQWSHNFRPTFLRINRIVRESLGVECILALTATATQRTIVSITENLSLRCDDGYFIEQPVSRDNLILSVSRDYDRFGALHRMLLSERFSALNSVIIYVHLQRTADELVLRLRAQGLVSASYHAGKPAKERRAVLDQFMSGRLRIVCATIAFGMGLDKSDVRSVIHFNLPQSMEHYVQEIGRAGRDGLPSYCHAFYDEDDVDRFRSLSHSNGIDTPQIRELLDFIFSSDQRFVALSRERQLSRLDVRDEVSETLLSFLELQCRPPFVRALPNLHNTCTMRFCKSPPERLAAQSSILAWIIENSSFRTGSYSVNIVDVANKLNVAISDVQHTLLSLRGVGEAQLTWKDYSFAMEVLRHPDDIGELSREVSQFCSLHEVQQLRKVNVVAQVLKSAATEKVGQCNPDNQTKLRRAIEVYFSSPSDEDLLQAVECELPDYERLEAQCNDRKRPDHLLADVKLFLHQWSSKFERPRQVARILHGMSSPLFGYKEWSKHPLWAKYVSYPFSLLLRDVESVMNASTASAVAPPEANRSDGEDSASSSGAETPSDSDDEPVIRRVTR</sequence>
<dbReference type="InterPro" id="IPR001650">
    <property type="entry name" value="Helicase_C-like"/>
</dbReference>
<dbReference type="GO" id="GO:0005634">
    <property type="term" value="C:nucleus"/>
    <property type="evidence" value="ECO:0007669"/>
    <property type="project" value="UniProtKB-SubCell"/>
</dbReference>